<feature type="compositionally biased region" description="Polar residues" evidence="1">
    <location>
        <begin position="217"/>
        <end position="235"/>
    </location>
</feature>
<evidence type="ECO:0000256" key="1">
    <source>
        <dbReference type="SAM" id="MobiDB-lite"/>
    </source>
</evidence>
<sequence>MYTSSIAQHTSLIPAANAIATFDTCAVNHSICTNPARPSISRHDNESSSTASNRCNHRTPYKKTALAGTSRSCFHERNVSSQLLPPSMSTTHHAKKSGKIATVQSPAASKESVPEKSMSMSTQEEREIRRIREKAMAKADKAASIARLQTMLLYNLDVDPWRRPKPNAGRDLCLGGKAARANPSIPSRDSRLNTRVQNPRTWRVGAARGHARHASSEAQELISSTHPRATPTNTPTVMPAAMLPLLVRFSHVRHASEAQELISSPHHRATPTNTQTTMPAATLLLLVRFSHVRHAFRPSTISASNPMASNIEPSLYRTQRYPSTNTTRSSCRA</sequence>
<organism evidence="2 3">
    <name type="scientific">Pseudocercospora eumusae</name>
    <dbReference type="NCBI Taxonomy" id="321146"/>
    <lineage>
        <taxon>Eukaryota</taxon>
        <taxon>Fungi</taxon>
        <taxon>Dikarya</taxon>
        <taxon>Ascomycota</taxon>
        <taxon>Pezizomycotina</taxon>
        <taxon>Dothideomycetes</taxon>
        <taxon>Dothideomycetidae</taxon>
        <taxon>Mycosphaerellales</taxon>
        <taxon>Mycosphaerellaceae</taxon>
        <taxon>Pseudocercospora</taxon>
    </lineage>
</organism>
<gene>
    <name evidence="2" type="ORF">AC578_10569</name>
</gene>
<dbReference type="AlphaFoldDB" id="A0A139H5E2"/>
<dbReference type="EMBL" id="LFZN01000137">
    <property type="protein sequence ID" value="KXS97654.1"/>
    <property type="molecule type" value="Genomic_DNA"/>
</dbReference>
<feature type="region of interest" description="Disordered" evidence="1">
    <location>
        <begin position="206"/>
        <end position="235"/>
    </location>
</feature>
<protein>
    <submittedName>
        <fullName evidence="2">Uncharacterized protein</fullName>
    </submittedName>
</protein>
<keyword evidence="3" id="KW-1185">Reference proteome</keyword>
<reference evidence="2 3" key="1">
    <citation type="submission" date="2015-07" db="EMBL/GenBank/DDBJ databases">
        <title>Comparative genomics of the Sigatoka disease complex on banana suggests a link between parallel evolutionary changes in Pseudocercospora fijiensis and Pseudocercospora eumusae and increased virulence on the banana host.</title>
        <authorList>
            <person name="Chang T.-C."/>
            <person name="Salvucci A."/>
            <person name="Crous P.W."/>
            <person name="Stergiopoulos I."/>
        </authorList>
    </citation>
    <scope>NUCLEOTIDE SEQUENCE [LARGE SCALE GENOMIC DNA]</scope>
    <source>
        <strain evidence="2 3">CBS 114824</strain>
    </source>
</reference>
<evidence type="ECO:0000313" key="2">
    <source>
        <dbReference type="EMBL" id="KXS97654.1"/>
    </source>
</evidence>
<proteinExistence type="predicted"/>
<evidence type="ECO:0000313" key="3">
    <source>
        <dbReference type="Proteomes" id="UP000070133"/>
    </source>
</evidence>
<dbReference type="Proteomes" id="UP000070133">
    <property type="component" value="Unassembled WGS sequence"/>
</dbReference>
<name>A0A139H5E2_9PEZI</name>
<feature type="region of interest" description="Disordered" evidence="1">
    <location>
        <begin position="169"/>
        <end position="192"/>
    </location>
</feature>
<feature type="region of interest" description="Disordered" evidence="1">
    <location>
        <begin position="83"/>
        <end position="124"/>
    </location>
</feature>
<comment type="caution">
    <text evidence="2">The sequence shown here is derived from an EMBL/GenBank/DDBJ whole genome shotgun (WGS) entry which is preliminary data.</text>
</comment>
<accession>A0A139H5E2</accession>
<feature type="region of interest" description="Disordered" evidence="1">
    <location>
        <begin position="35"/>
        <end position="60"/>
    </location>
</feature>